<protein>
    <submittedName>
        <fullName evidence="2">Uncharacterized protein</fullName>
    </submittedName>
</protein>
<organism evidence="2 3">
    <name type="scientific">Aeromicrobium senzhongii</name>
    <dbReference type="NCBI Taxonomy" id="2663859"/>
    <lineage>
        <taxon>Bacteria</taxon>
        <taxon>Bacillati</taxon>
        <taxon>Actinomycetota</taxon>
        <taxon>Actinomycetes</taxon>
        <taxon>Propionibacteriales</taxon>
        <taxon>Nocardioidaceae</taxon>
        <taxon>Aeromicrobium</taxon>
    </lineage>
</organism>
<feature type="region of interest" description="Disordered" evidence="1">
    <location>
        <begin position="162"/>
        <end position="181"/>
    </location>
</feature>
<dbReference type="Proteomes" id="UP000620591">
    <property type="component" value="Unassembled WGS sequence"/>
</dbReference>
<dbReference type="EMBL" id="JACTVM010000001">
    <property type="protein sequence ID" value="MBC9225872.1"/>
    <property type="molecule type" value="Genomic_DNA"/>
</dbReference>
<dbReference type="AlphaFoldDB" id="A0A8I0EVG0"/>
<evidence type="ECO:0000256" key="1">
    <source>
        <dbReference type="SAM" id="MobiDB-lite"/>
    </source>
</evidence>
<evidence type="ECO:0000313" key="3">
    <source>
        <dbReference type="Proteomes" id="UP000620591"/>
    </source>
</evidence>
<comment type="caution">
    <text evidence="2">The sequence shown here is derived from an EMBL/GenBank/DDBJ whole genome shotgun (WGS) entry which is preliminary data.</text>
</comment>
<evidence type="ECO:0000313" key="2">
    <source>
        <dbReference type="EMBL" id="MBC9225872.1"/>
    </source>
</evidence>
<dbReference type="RefSeq" id="WP_187768905.1">
    <property type="nucleotide sequence ID" value="NZ_JACTVM010000001.1"/>
</dbReference>
<reference evidence="2" key="1">
    <citation type="submission" date="2020-09" db="EMBL/GenBank/DDBJ databases">
        <title>Novel species in genus Aeromicrobium.</title>
        <authorList>
            <person name="Zhang G."/>
        </authorList>
    </citation>
    <scope>NUCLEOTIDE SEQUENCE</scope>
    <source>
        <strain evidence="2">Zg-636</strain>
    </source>
</reference>
<name>A0A8I0EVG0_9ACTN</name>
<feature type="region of interest" description="Disordered" evidence="1">
    <location>
        <begin position="426"/>
        <end position="452"/>
    </location>
</feature>
<proteinExistence type="predicted"/>
<sequence length="452" mass="49066">MKSRDDEPTLGDETPDDITAYAAERRRLLHDFGELPHAGSGIDWQRQLADAIMRAERDSADRARTKGERLDAKRHRHLLRVIGDGLVHTLLPSHTIRSLSRHPGKPAHLTSQGDDFEFVFDSARAIASLGGIPILSDLTTLIGIGDIVTVLHDGVAVIECKNRPAPDHPPTGRPARQQQRGESAVDYLANSYIEEDGGHRIAYESPLPDPDFELVERLLHECIEHPQGTAVHAYADDDLFIAATEDAPPDVVMAEIAKIMDATEPGTGELAMVGISFLGELVEAATYRRLSPSNYPIAPQLRWRLLERELHLIRIVNMGALAAEVGLDDGRMLTLTPRRGEHGFEVAIEGTEADQSVFTHEVAELCVWTPISVESLRGSLIEQAKQALTDLAAIAGGDMSTVSAYGDNIIYNTLYRPLTSAAHDQAKVNGSDGAADTSDAGPGEVIPGKNHA</sequence>
<accession>A0A8I0EVG0</accession>
<gene>
    <name evidence="2" type="ORF">IBG24_06060</name>
</gene>